<dbReference type="Gene3D" id="3.40.1190.10">
    <property type="entry name" value="Mur-like, catalytic domain"/>
    <property type="match status" value="1"/>
</dbReference>
<dbReference type="eggNOG" id="COG0770">
    <property type="taxonomic scope" value="Bacteria"/>
</dbReference>
<dbReference type="Gene3D" id="3.40.1390.10">
    <property type="entry name" value="MurE/MurF, N-terminal domain"/>
    <property type="match status" value="1"/>
</dbReference>
<accession>A0A1H9SVR5</accession>
<dbReference type="EC" id="6.3.2.10" evidence="10 11"/>
<organism evidence="14 15">
    <name type="scientific">Butyrivibrio fibrisolvens</name>
    <dbReference type="NCBI Taxonomy" id="831"/>
    <lineage>
        <taxon>Bacteria</taxon>
        <taxon>Bacillati</taxon>
        <taxon>Bacillota</taxon>
        <taxon>Clostridia</taxon>
        <taxon>Lachnospirales</taxon>
        <taxon>Lachnospiraceae</taxon>
        <taxon>Butyrivibrio</taxon>
    </lineage>
</organism>
<evidence type="ECO:0000259" key="12">
    <source>
        <dbReference type="Pfam" id="PF02875"/>
    </source>
</evidence>
<comment type="subcellular location">
    <subcellularLocation>
        <location evidence="10 11">Cytoplasm</location>
    </subcellularLocation>
</comment>
<dbReference type="Proteomes" id="UP000182584">
    <property type="component" value="Unassembled WGS sequence"/>
</dbReference>
<dbReference type="PANTHER" id="PTHR43024:SF1">
    <property type="entry name" value="UDP-N-ACETYLMURAMOYL-TRIPEPTIDE--D-ALANYL-D-ALANINE LIGASE"/>
    <property type="match status" value="1"/>
</dbReference>
<dbReference type="Pfam" id="PF02875">
    <property type="entry name" value="Mur_ligase_C"/>
    <property type="match status" value="1"/>
</dbReference>
<evidence type="ECO:0000256" key="10">
    <source>
        <dbReference type="HAMAP-Rule" id="MF_02019"/>
    </source>
</evidence>
<dbReference type="GO" id="GO:0005737">
    <property type="term" value="C:cytoplasm"/>
    <property type="evidence" value="ECO:0007669"/>
    <property type="project" value="UniProtKB-SubCell"/>
</dbReference>
<keyword evidence="2 10" id="KW-0436">Ligase</keyword>
<reference evidence="14 15" key="1">
    <citation type="submission" date="2016-10" db="EMBL/GenBank/DDBJ databases">
        <authorList>
            <person name="de Groot N.N."/>
        </authorList>
    </citation>
    <scope>NUCLEOTIDE SEQUENCE [LARGE SCALE GENOMIC DNA]</scope>
    <source>
        <strain evidence="14 15">AR40</strain>
    </source>
</reference>
<dbReference type="GO" id="GO:0071555">
    <property type="term" value="P:cell wall organization"/>
    <property type="evidence" value="ECO:0007669"/>
    <property type="project" value="UniProtKB-KW"/>
</dbReference>
<comment type="similarity">
    <text evidence="10">Belongs to the MurCDEF family. MurF subfamily.</text>
</comment>
<name>A0A1H9SVR5_BUTFI</name>
<evidence type="ECO:0000256" key="6">
    <source>
        <dbReference type="ARBA" id="ARBA00022960"/>
    </source>
</evidence>
<evidence type="ECO:0000256" key="8">
    <source>
        <dbReference type="ARBA" id="ARBA00023306"/>
    </source>
</evidence>
<keyword evidence="9 10" id="KW-0961">Cell wall biogenesis/degradation</keyword>
<comment type="pathway">
    <text evidence="10 11">Cell wall biogenesis; peptidoglycan biosynthesis.</text>
</comment>
<dbReference type="GO" id="GO:0051301">
    <property type="term" value="P:cell division"/>
    <property type="evidence" value="ECO:0007669"/>
    <property type="project" value="UniProtKB-KW"/>
</dbReference>
<keyword evidence="4 10" id="KW-0547">Nucleotide-binding</keyword>
<sequence>MENITLKEIIESTNGKLLTPDIPEDTIVRRVISDNRKAQAGDLFIAIVGEKMDGHKFVNPALNAGAVGAIVSKEPEEMLLGKFYVLVPDTLFAVGDLASYYRMQFQIPVIAVTGSVGKTTMKDMIASVLSEKYKVVATEGNYNNNIGVPRTLFRIDRDTEVAVVEMGMNHEGEIRYLTHMAHPTMAVITNIGDAHIGNLGSRENIFKAKCEIFEGLSLGGLAVMNADDEYLVKLKDDKQMMSDYKFKWVGEDEDADFGAMSIDDTIQDGLEFTMIVRRTRSGIDERDTIKVPARGRHMIYPVLTATAIAKKLDMSYEEIFAGIKHYKPTAMRMETWKLGNGIIIYNDTYNANPQSMKAGLHTLANTDATKRIAVLGDMLELGDLEEDLHRSVGKKAAELSIDTLITIGKRARYIADEARRGGLTDITSYDDAESAKDQLNDLLTDGAVLYFKASHAMALEKLAQFCKDNA</sequence>
<dbReference type="GO" id="GO:0008360">
    <property type="term" value="P:regulation of cell shape"/>
    <property type="evidence" value="ECO:0007669"/>
    <property type="project" value="UniProtKB-KW"/>
</dbReference>
<evidence type="ECO:0000256" key="1">
    <source>
        <dbReference type="ARBA" id="ARBA00022490"/>
    </source>
</evidence>
<dbReference type="InterPro" id="IPR051046">
    <property type="entry name" value="MurCDEF_CellWall_CoF430Synth"/>
</dbReference>
<dbReference type="SUPFAM" id="SSF53623">
    <property type="entry name" value="MurD-like peptide ligases, catalytic domain"/>
    <property type="match status" value="1"/>
</dbReference>
<keyword evidence="1 10" id="KW-0963">Cytoplasm</keyword>
<dbReference type="AlphaFoldDB" id="A0A1H9SVR5"/>
<dbReference type="Pfam" id="PF08245">
    <property type="entry name" value="Mur_ligase_M"/>
    <property type="match status" value="1"/>
</dbReference>
<evidence type="ECO:0000256" key="5">
    <source>
        <dbReference type="ARBA" id="ARBA00022840"/>
    </source>
</evidence>
<evidence type="ECO:0000259" key="13">
    <source>
        <dbReference type="Pfam" id="PF08245"/>
    </source>
</evidence>
<evidence type="ECO:0000256" key="11">
    <source>
        <dbReference type="RuleBase" id="RU004136"/>
    </source>
</evidence>
<dbReference type="SUPFAM" id="SSF53244">
    <property type="entry name" value="MurD-like peptide ligases, peptide-binding domain"/>
    <property type="match status" value="1"/>
</dbReference>
<keyword evidence="7 10" id="KW-0573">Peptidoglycan synthesis</keyword>
<dbReference type="UniPathway" id="UPA00219"/>
<dbReference type="Gene3D" id="3.90.190.20">
    <property type="entry name" value="Mur ligase, C-terminal domain"/>
    <property type="match status" value="1"/>
</dbReference>
<evidence type="ECO:0000256" key="9">
    <source>
        <dbReference type="ARBA" id="ARBA00023316"/>
    </source>
</evidence>
<keyword evidence="5 10" id="KW-0067">ATP-binding</keyword>
<gene>
    <name evidence="10" type="primary">murF</name>
    <name evidence="14" type="ORF">SAMN04487884_11326</name>
</gene>
<dbReference type="SUPFAM" id="SSF63418">
    <property type="entry name" value="MurE/MurF N-terminal domain"/>
    <property type="match status" value="1"/>
</dbReference>
<proteinExistence type="inferred from homology"/>
<evidence type="ECO:0000256" key="3">
    <source>
        <dbReference type="ARBA" id="ARBA00022618"/>
    </source>
</evidence>
<dbReference type="PANTHER" id="PTHR43024">
    <property type="entry name" value="UDP-N-ACETYLMURAMOYL-TRIPEPTIDE--D-ALANYL-D-ALANINE LIGASE"/>
    <property type="match status" value="1"/>
</dbReference>
<keyword evidence="8 10" id="KW-0131">Cell cycle</keyword>
<dbReference type="HAMAP" id="MF_02019">
    <property type="entry name" value="MurF"/>
    <property type="match status" value="1"/>
</dbReference>
<dbReference type="GO" id="GO:0009252">
    <property type="term" value="P:peptidoglycan biosynthetic process"/>
    <property type="evidence" value="ECO:0007669"/>
    <property type="project" value="UniProtKB-UniRule"/>
</dbReference>
<dbReference type="InterPro" id="IPR035911">
    <property type="entry name" value="MurE/MurF_N"/>
</dbReference>
<dbReference type="InterPro" id="IPR005863">
    <property type="entry name" value="UDP-N-AcMur_synth"/>
</dbReference>
<comment type="catalytic activity">
    <reaction evidence="10 11">
        <text>D-alanyl-D-alanine + UDP-N-acetyl-alpha-D-muramoyl-L-alanyl-gamma-D-glutamyl-meso-2,6-diaminopimelate + ATP = UDP-N-acetyl-alpha-D-muramoyl-L-alanyl-gamma-D-glutamyl-meso-2,6-diaminopimeloyl-D-alanyl-D-alanine + ADP + phosphate + H(+)</text>
        <dbReference type="Rhea" id="RHEA:28374"/>
        <dbReference type="ChEBI" id="CHEBI:15378"/>
        <dbReference type="ChEBI" id="CHEBI:30616"/>
        <dbReference type="ChEBI" id="CHEBI:43474"/>
        <dbReference type="ChEBI" id="CHEBI:57822"/>
        <dbReference type="ChEBI" id="CHEBI:61386"/>
        <dbReference type="ChEBI" id="CHEBI:83905"/>
        <dbReference type="ChEBI" id="CHEBI:456216"/>
        <dbReference type="EC" id="6.3.2.10"/>
    </reaction>
</comment>
<dbReference type="GO" id="GO:0047480">
    <property type="term" value="F:UDP-N-acetylmuramoyl-tripeptide-D-alanyl-D-alanine ligase activity"/>
    <property type="evidence" value="ECO:0007669"/>
    <property type="project" value="UniProtKB-UniRule"/>
</dbReference>
<protein>
    <recommendedName>
        <fullName evidence="10 11">UDP-N-acetylmuramoyl-tripeptide--D-alanyl-D-alanine ligase</fullName>
        <ecNumber evidence="10 11">6.3.2.10</ecNumber>
    </recommendedName>
    <alternativeName>
        <fullName evidence="10">D-alanyl-D-alanine-adding enzyme</fullName>
    </alternativeName>
</protein>
<dbReference type="EMBL" id="FOGJ01000013">
    <property type="protein sequence ID" value="SER88914.1"/>
    <property type="molecule type" value="Genomic_DNA"/>
</dbReference>
<feature type="domain" description="Mur ligase C-terminal" evidence="12">
    <location>
        <begin position="331"/>
        <end position="454"/>
    </location>
</feature>
<evidence type="ECO:0000256" key="4">
    <source>
        <dbReference type="ARBA" id="ARBA00022741"/>
    </source>
</evidence>
<dbReference type="InterPro" id="IPR013221">
    <property type="entry name" value="Mur_ligase_cen"/>
</dbReference>
<evidence type="ECO:0000256" key="7">
    <source>
        <dbReference type="ARBA" id="ARBA00022984"/>
    </source>
</evidence>
<keyword evidence="6 10" id="KW-0133">Cell shape</keyword>
<evidence type="ECO:0000313" key="14">
    <source>
        <dbReference type="EMBL" id="SER88914.1"/>
    </source>
</evidence>
<dbReference type="NCBIfam" id="TIGR01143">
    <property type="entry name" value="murF"/>
    <property type="match status" value="1"/>
</dbReference>
<comment type="function">
    <text evidence="10 11">Involved in cell wall formation. Catalyzes the final step in the synthesis of UDP-N-acetylmuramoyl-pentapeptide, the precursor of murein.</text>
</comment>
<keyword evidence="3 10" id="KW-0132">Cell division</keyword>
<evidence type="ECO:0000256" key="2">
    <source>
        <dbReference type="ARBA" id="ARBA00022598"/>
    </source>
</evidence>
<dbReference type="InterPro" id="IPR036565">
    <property type="entry name" value="Mur-like_cat_sf"/>
</dbReference>
<dbReference type="InterPro" id="IPR004101">
    <property type="entry name" value="Mur_ligase_C"/>
</dbReference>
<feature type="binding site" evidence="10">
    <location>
        <begin position="114"/>
        <end position="120"/>
    </location>
    <ligand>
        <name>ATP</name>
        <dbReference type="ChEBI" id="CHEBI:30616"/>
    </ligand>
</feature>
<dbReference type="GO" id="GO:0008766">
    <property type="term" value="F:UDP-N-acetylmuramoylalanyl-D-glutamyl-2,6-diaminopimelate-D-alanyl-D-alanine ligase activity"/>
    <property type="evidence" value="ECO:0007669"/>
    <property type="project" value="RHEA"/>
</dbReference>
<dbReference type="GO" id="GO:0005524">
    <property type="term" value="F:ATP binding"/>
    <property type="evidence" value="ECO:0007669"/>
    <property type="project" value="UniProtKB-UniRule"/>
</dbReference>
<evidence type="ECO:0000313" key="15">
    <source>
        <dbReference type="Proteomes" id="UP000182584"/>
    </source>
</evidence>
<dbReference type="InterPro" id="IPR036615">
    <property type="entry name" value="Mur_ligase_C_dom_sf"/>
</dbReference>
<feature type="domain" description="Mur ligase central" evidence="13">
    <location>
        <begin position="112"/>
        <end position="309"/>
    </location>
</feature>